<dbReference type="RefSeq" id="WP_369600728.1">
    <property type="nucleotide sequence ID" value="NZ_CP154858.1"/>
</dbReference>
<organism evidence="2">
    <name type="scientific">Thermohahella caldifontis</name>
    <dbReference type="NCBI Taxonomy" id="3142973"/>
    <lineage>
        <taxon>Bacteria</taxon>
        <taxon>Pseudomonadati</taxon>
        <taxon>Pseudomonadota</taxon>
        <taxon>Gammaproteobacteria</taxon>
        <taxon>Oceanospirillales</taxon>
        <taxon>Hahellaceae</taxon>
        <taxon>Thermohahella</taxon>
    </lineage>
</organism>
<name>A0AB39UUR0_9GAMM</name>
<evidence type="ECO:0000256" key="1">
    <source>
        <dbReference type="SAM" id="Phobius"/>
    </source>
</evidence>
<keyword evidence="1" id="KW-0472">Membrane</keyword>
<proteinExistence type="predicted"/>
<feature type="transmembrane region" description="Helical" evidence="1">
    <location>
        <begin position="131"/>
        <end position="154"/>
    </location>
</feature>
<dbReference type="Pfam" id="PF16933">
    <property type="entry name" value="PelG"/>
    <property type="match status" value="1"/>
</dbReference>
<evidence type="ECO:0000313" key="2">
    <source>
        <dbReference type="EMBL" id="XDT71703.1"/>
    </source>
</evidence>
<feature type="transmembrane region" description="Helical" evidence="1">
    <location>
        <begin position="420"/>
        <end position="440"/>
    </location>
</feature>
<feature type="transmembrane region" description="Helical" evidence="1">
    <location>
        <begin position="188"/>
        <end position="209"/>
    </location>
</feature>
<feature type="transmembrane region" description="Helical" evidence="1">
    <location>
        <begin position="163"/>
        <end position="182"/>
    </location>
</feature>
<dbReference type="InterPro" id="IPR031617">
    <property type="entry name" value="PelG"/>
</dbReference>
<reference evidence="2" key="1">
    <citation type="submission" date="2024-05" db="EMBL/GenBank/DDBJ databases">
        <title>Genome sequencing of novel strain.</title>
        <authorList>
            <person name="Ganbat D."/>
            <person name="Ganbat S."/>
            <person name="Lee S.-J."/>
        </authorList>
    </citation>
    <scope>NUCLEOTIDE SEQUENCE</scope>
    <source>
        <strain evidence="2">SMD15-11</strain>
    </source>
</reference>
<sequence>MAGIGFEIRKILEKDTLLSILEAYGFAGLIGSGPWVLSVLGVMLIGILSFGLVVPQTLIVQFLVSVTYLMASSLILTGVLQLMFTRFVADRLFEKKRGIILANLMGAIWLTLLAAGIIGACILWLWFDEPILYELLMLANFVVLCGLWIAVIFLSSMKQYMQIVVLFFAGYSIAVLGSLAMTPFGLPGLLGGVLLGHSFLFFSFLYLIIREYPGTHFVEFSFLRRRLIFISLIFTGLFFNAAVWVDKFIFWFTPETSQPVIGPLRASLIYDLPIFLAYLSIIPGMAVFLVRMEADFAEHYDQFYNAVREGDTLGHIYYFKDQMVYTARQGIYEIFKVQGMTVVILLLWGEDILRLIGISPLYLRLFYVDVIGVSIQVLLLAILNVLFYLDYRRLALGLTAFFLVANAFLTWLSIQLGAAFFGYGFAVSVALTVIIGLWLLSWKMDRLEYETFMLQGR</sequence>
<accession>A0AB39UUR0</accession>
<protein>
    <submittedName>
        <fullName evidence="2">Exopolysaccharide Pel transporter PelG</fullName>
    </submittedName>
</protein>
<feature type="transmembrane region" description="Helical" evidence="1">
    <location>
        <begin position="272"/>
        <end position="290"/>
    </location>
</feature>
<dbReference type="EMBL" id="CP154858">
    <property type="protein sequence ID" value="XDT71703.1"/>
    <property type="molecule type" value="Genomic_DNA"/>
</dbReference>
<feature type="transmembrane region" description="Helical" evidence="1">
    <location>
        <begin position="361"/>
        <end position="387"/>
    </location>
</feature>
<feature type="transmembrane region" description="Helical" evidence="1">
    <location>
        <begin position="100"/>
        <end position="125"/>
    </location>
</feature>
<feature type="transmembrane region" description="Helical" evidence="1">
    <location>
        <begin position="21"/>
        <end position="52"/>
    </location>
</feature>
<keyword evidence="1" id="KW-1133">Transmembrane helix</keyword>
<dbReference type="KEGG" id="tcd:AAIA72_12930"/>
<keyword evidence="1" id="KW-0812">Transmembrane</keyword>
<dbReference type="AlphaFoldDB" id="A0AB39UUR0"/>
<feature type="transmembrane region" description="Helical" evidence="1">
    <location>
        <begin position="394"/>
        <end position="414"/>
    </location>
</feature>
<feature type="transmembrane region" description="Helical" evidence="1">
    <location>
        <begin position="229"/>
        <end position="252"/>
    </location>
</feature>
<feature type="transmembrane region" description="Helical" evidence="1">
    <location>
        <begin position="58"/>
        <end position="80"/>
    </location>
</feature>
<feature type="transmembrane region" description="Helical" evidence="1">
    <location>
        <begin position="330"/>
        <end position="349"/>
    </location>
</feature>
<gene>
    <name evidence="2" type="primary">pelG</name>
    <name evidence="2" type="ORF">AAIA72_12930</name>
</gene>